<keyword evidence="3" id="KW-1185">Reference proteome</keyword>
<name>A0A9W9Z181_9CNID</name>
<comment type="caution">
    <text evidence="2">The sequence shown here is derived from an EMBL/GenBank/DDBJ whole genome shotgun (WGS) entry which is preliminary data.</text>
</comment>
<evidence type="ECO:0000256" key="1">
    <source>
        <dbReference type="SAM" id="MobiDB-lite"/>
    </source>
</evidence>
<evidence type="ECO:0000313" key="3">
    <source>
        <dbReference type="Proteomes" id="UP001163046"/>
    </source>
</evidence>
<reference evidence="2" key="1">
    <citation type="submission" date="2023-01" db="EMBL/GenBank/DDBJ databases">
        <title>Genome assembly of the deep-sea coral Lophelia pertusa.</title>
        <authorList>
            <person name="Herrera S."/>
            <person name="Cordes E."/>
        </authorList>
    </citation>
    <scope>NUCLEOTIDE SEQUENCE</scope>
    <source>
        <strain evidence="2">USNM1676648</strain>
        <tissue evidence="2">Polyp</tissue>
    </source>
</reference>
<dbReference type="OrthoDB" id="5981259at2759"/>
<organism evidence="2 3">
    <name type="scientific">Desmophyllum pertusum</name>
    <dbReference type="NCBI Taxonomy" id="174260"/>
    <lineage>
        <taxon>Eukaryota</taxon>
        <taxon>Metazoa</taxon>
        <taxon>Cnidaria</taxon>
        <taxon>Anthozoa</taxon>
        <taxon>Hexacorallia</taxon>
        <taxon>Scleractinia</taxon>
        <taxon>Caryophylliina</taxon>
        <taxon>Caryophylliidae</taxon>
        <taxon>Desmophyllum</taxon>
    </lineage>
</organism>
<proteinExistence type="predicted"/>
<dbReference type="AlphaFoldDB" id="A0A9W9Z181"/>
<gene>
    <name evidence="2" type="ORF">OS493_012866</name>
</gene>
<sequence>MAEYLIDQVTVCDSDGSDQERHEHISLDVADITESFERLSPSPKKSRTEKLPSKKSASQSDSCKKLSFQDESEQLYKEDPQCPIFSNSAPFFSLSEACNIILNPGDKACTKMPRGCRRASTFILDTSCLDHPNDYKADDNGSFRHHGAKVECIELDDDGEVTCIADPKMLRPGQYKLSRTYWVHSSTKDYKKRSVILEDHSGEVYPVIILQYSNTGKEEDVKVEPHQNSKKSH</sequence>
<accession>A0A9W9Z181</accession>
<feature type="region of interest" description="Disordered" evidence="1">
    <location>
        <begin position="36"/>
        <end position="65"/>
    </location>
</feature>
<dbReference type="Proteomes" id="UP001163046">
    <property type="component" value="Unassembled WGS sequence"/>
</dbReference>
<protein>
    <submittedName>
        <fullName evidence="2">Uncharacterized protein</fullName>
    </submittedName>
</protein>
<evidence type="ECO:0000313" key="2">
    <source>
        <dbReference type="EMBL" id="KAJ7373276.1"/>
    </source>
</evidence>
<dbReference type="EMBL" id="MU826831">
    <property type="protein sequence ID" value="KAJ7373276.1"/>
    <property type="molecule type" value="Genomic_DNA"/>
</dbReference>